<dbReference type="EMBL" id="BJXB01000009">
    <property type="protein sequence ID" value="GEM46727.1"/>
    <property type="molecule type" value="Genomic_DNA"/>
</dbReference>
<comment type="catalytic activity">
    <reaction evidence="1 15">
        <text>alpha-D-galactose 1-phosphate + UDP-alpha-D-glucose = alpha-D-glucose 1-phosphate + UDP-alpha-D-galactose</text>
        <dbReference type="Rhea" id="RHEA:13989"/>
        <dbReference type="ChEBI" id="CHEBI:58336"/>
        <dbReference type="ChEBI" id="CHEBI:58601"/>
        <dbReference type="ChEBI" id="CHEBI:58885"/>
        <dbReference type="ChEBI" id="CHEBI:66914"/>
        <dbReference type="EC" id="2.7.7.12"/>
    </reaction>
</comment>
<accession>A0A511N2I8</accession>
<dbReference type="Pfam" id="PF02744">
    <property type="entry name" value="GalP_UDP_tr_C"/>
    <property type="match status" value="1"/>
</dbReference>
<evidence type="ECO:0000256" key="9">
    <source>
        <dbReference type="ARBA" id="ARBA00022723"/>
    </source>
</evidence>
<dbReference type="GO" id="GO:0008270">
    <property type="term" value="F:zinc ion binding"/>
    <property type="evidence" value="ECO:0007669"/>
    <property type="project" value="InterPro"/>
</dbReference>
<name>A0A511N2I8_DEIC1</name>
<feature type="domain" description="Galactose-1-phosphate uridyl transferase C-terminal" evidence="18">
    <location>
        <begin position="205"/>
        <end position="357"/>
    </location>
</feature>
<keyword evidence="20" id="KW-1185">Reference proteome</keyword>
<dbReference type="InterPro" id="IPR036265">
    <property type="entry name" value="HIT-like_sf"/>
</dbReference>
<evidence type="ECO:0000256" key="14">
    <source>
        <dbReference type="PIRSR" id="PIRSR000808-1"/>
    </source>
</evidence>
<keyword evidence="8 15" id="KW-0548">Nucleotidyltransferase</keyword>
<evidence type="ECO:0000256" key="8">
    <source>
        <dbReference type="ARBA" id="ARBA00022695"/>
    </source>
</evidence>
<dbReference type="GO" id="GO:0008108">
    <property type="term" value="F:UDP-glucose:hexose-1-phosphate uridylyltransferase activity"/>
    <property type="evidence" value="ECO:0007669"/>
    <property type="project" value="UniProtKB-UniRule"/>
</dbReference>
<feature type="domain" description="Galactose-1-phosphate uridyl transferase N-terminal" evidence="17">
    <location>
        <begin position="37"/>
        <end position="194"/>
    </location>
</feature>
<dbReference type="OrthoDB" id="9769064at2"/>
<dbReference type="NCBIfam" id="TIGR00209">
    <property type="entry name" value="galT_1"/>
    <property type="match status" value="1"/>
</dbReference>
<dbReference type="PANTHER" id="PTHR11943">
    <property type="entry name" value="GALACTOSE-1-PHOSPHATE URIDYLYLTRANSFERASE"/>
    <property type="match status" value="1"/>
</dbReference>
<feature type="active site" description="Tele-UMP-histidine intermediate" evidence="14">
    <location>
        <position position="184"/>
    </location>
</feature>
<proteinExistence type="inferred from homology"/>
<dbReference type="InterPro" id="IPR019779">
    <property type="entry name" value="GalP_UDPtransf1_His-AS"/>
</dbReference>
<keyword evidence="9 15" id="KW-0479">Metal-binding</keyword>
<comment type="pathway">
    <text evidence="3 15">Carbohydrate metabolism; galactose metabolism.</text>
</comment>
<dbReference type="Pfam" id="PF01087">
    <property type="entry name" value="GalP_UDP_transf"/>
    <property type="match status" value="1"/>
</dbReference>
<evidence type="ECO:0000256" key="5">
    <source>
        <dbReference type="ARBA" id="ARBA00012384"/>
    </source>
</evidence>
<dbReference type="EC" id="2.7.7.12" evidence="5 13"/>
<dbReference type="AlphaFoldDB" id="A0A511N2I8"/>
<gene>
    <name evidence="19" type="ORF">DC3_23620</name>
</gene>
<dbReference type="UniPathway" id="UPA00214"/>
<keyword evidence="11 15" id="KW-0299">Galactose metabolism</keyword>
<dbReference type="PANTHER" id="PTHR11943:SF1">
    <property type="entry name" value="GALACTOSE-1-PHOSPHATE URIDYLYLTRANSFERASE"/>
    <property type="match status" value="1"/>
</dbReference>
<dbReference type="SUPFAM" id="SSF54197">
    <property type="entry name" value="HIT-like"/>
    <property type="match status" value="2"/>
</dbReference>
<evidence type="ECO:0000256" key="7">
    <source>
        <dbReference type="ARBA" id="ARBA00022679"/>
    </source>
</evidence>
<dbReference type="Gene3D" id="3.30.428.10">
    <property type="entry name" value="HIT-like"/>
    <property type="match status" value="2"/>
</dbReference>
<evidence type="ECO:0000259" key="18">
    <source>
        <dbReference type="Pfam" id="PF02744"/>
    </source>
</evidence>
<dbReference type="RefSeq" id="WP_146884527.1">
    <property type="nucleotide sequence ID" value="NZ_BJXB01000009.1"/>
</dbReference>
<evidence type="ECO:0000256" key="11">
    <source>
        <dbReference type="ARBA" id="ARBA00023144"/>
    </source>
</evidence>
<evidence type="ECO:0000313" key="19">
    <source>
        <dbReference type="EMBL" id="GEM46727.1"/>
    </source>
</evidence>
<evidence type="ECO:0000256" key="16">
    <source>
        <dbReference type="SAM" id="MobiDB-lite"/>
    </source>
</evidence>
<evidence type="ECO:0000256" key="1">
    <source>
        <dbReference type="ARBA" id="ARBA00001107"/>
    </source>
</evidence>
<keyword evidence="10" id="KW-0862">Zinc</keyword>
<evidence type="ECO:0000256" key="4">
    <source>
        <dbReference type="ARBA" id="ARBA00010951"/>
    </source>
</evidence>
<dbReference type="InterPro" id="IPR005850">
    <property type="entry name" value="GalP_Utransf_C"/>
</dbReference>
<evidence type="ECO:0000313" key="20">
    <source>
        <dbReference type="Proteomes" id="UP000321306"/>
    </source>
</evidence>
<protein>
    <recommendedName>
        <fullName evidence="6 13">Galactose-1-phosphate uridylyltransferase</fullName>
        <ecNumber evidence="5 13">2.7.7.12</ecNumber>
    </recommendedName>
</protein>
<evidence type="ECO:0000256" key="10">
    <source>
        <dbReference type="ARBA" id="ARBA00022833"/>
    </source>
</evidence>
<feature type="region of interest" description="Disordered" evidence="16">
    <location>
        <begin position="62"/>
        <end position="85"/>
    </location>
</feature>
<comment type="caution">
    <text evidence="19">The sequence shown here is derived from an EMBL/GenBank/DDBJ whole genome shotgun (WGS) entry which is preliminary data.</text>
</comment>
<evidence type="ECO:0000256" key="2">
    <source>
        <dbReference type="ARBA" id="ARBA00001947"/>
    </source>
</evidence>
<keyword evidence="12 15" id="KW-0119">Carbohydrate metabolism</keyword>
<dbReference type="Proteomes" id="UP000321306">
    <property type="component" value="Unassembled WGS sequence"/>
</dbReference>
<dbReference type="InterPro" id="IPR001937">
    <property type="entry name" value="GalP_UDPtransf1"/>
</dbReference>
<organism evidence="19 20">
    <name type="scientific">Deinococcus cellulosilyticus (strain DSM 18568 / NBRC 106333 / KACC 11606 / 5516J-15)</name>
    <dbReference type="NCBI Taxonomy" id="1223518"/>
    <lineage>
        <taxon>Bacteria</taxon>
        <taxon>Thermotogati</taxon>
        <taxon>Deinococcota</taxon>
        <taxon>Deinococci</taxon>
        <taxon>Deinococcales</taxon>
        <taxon>Deinococcaceae</taxon>
        <taxon>Deinococcus</taxon>
    </lineage>
</organism>
<evidence type="ECO:0000256" key="3">
    <source>
        <dbReference type="ARBA" id="ARBA00004947"/>
    </source>
</evidence>
<dbReference type="PROSITE" id="PS00117">
    <property type="entry name" value="GAL_P_UDP_TRANSF_I"/>
    <property type="match status" value="1"/>
</dbReference>
<comment type="cofactor">
    <cofactor evidence="2">
        <name>Zn(2+)</name>
        <dbReference type="ChEBI" id="CHEBI:29105"/>
    </cofactor>
</comment>
<keyword evidence="7 15" id="KW-0808">Transferase</keyword>
<reference evidence="19 20" key="1">
    <citation type="submission" date="2019-07" db="EMBL/GenBank/DDBJ databases">
        <title>Whole genome shotgun sequence of Deinococcus cellulosilyticus NBRC 106333.</title>
        <authorList>
            <person name="Hosoyama A."/>
            <person name="Uohara A."/>
            <person name="Ohji S."/>
            <person name="Ichikawa N."/>
        </authorList>
    </citation>
    <scope>NUCLEOTIDE SEQUENCE [LARGE SCALE GENOMIC DNA]</scope>
    <source>
        <strain evidence="19 20">NBRC 106333</strain>
    </source>
</reference>
<dbReference type="GO" id="GO:0033499">
    <property type="term" value="P:galactose catabolic process via UDP-galactose, Leloir pathway"/>
    <property type="evidence" value="ECO:0007669"/>
    <property type="project" value="TreeGrafter"/>
</dbReference>
<evidence type="ECO:0000256" key="13">
    <source>
        <dbReference type="NCBIfam" id="TIGR00209"/>
    </source>
</evidence>
<sequence length="360" mass="40932">MFKKTLTKPDGRTLWLYGRQDFEHAAAVSPSNEPVVANPHMRFHPLRQEWVLYASHRQNRTFMPPPEYNPLAPTRDPENPTELPEGSYDIAVFQNRFPSMALESHNPPALEGTLTEAANGTCEVVVFTQDANTLLSSLTEDHIDLLLQVWADRTTELGKLDNIQYVLPFENKGVEVGVTLHHPHGQIYAYPFIPPIQQKALEASRLYLQEHGQNLGEALVQTELKEKGRLVHEGKHSVSFIPPFARYPYETWIMPKTAAPYLSSLSTEARQDFARTLKDTLYRLDHLFSRPMPYLMTIHQAPTDGQDHPEWPLHIEIYPALRAENRLKFLAGTELGAGIFANDTLPEQTAEKLREVQVNA</sequence>
<evidence type="ECO:0000256" key="6">
    <source>
        <dbReference type="ARBA" id="ARBA00016340"/>
    </source>
</evidence>
<evidence type="ECO:0000256" key="15">
    <source>
        <dbReference type="RuleBase" id="RU000506"/>
    </source>
</evidence>
<dbReference type="GO" id="GO:0005737">
    <property type="term" value="C:cytoplasm"/>
    <property type="evidence" value="ECO:0007669"/>
    <property type="project" value="TreeGrafter"/>
</dbReference>
<evidence type="ECO:0000259" key="17">
    <source>
        <dbReference type="Pfam" id="PF01087"/>
    </source>
</evidence>
<dbReference type="PIRSF" id="PIRSF000808">
    <property type="entry name" value="GalT"/>
    <property type="match status" value="1"/>
</dbReference>
<dbReference type="InterPro" id="IPR005849">
    <property type="entry name" value="GalP_Utransf_N"/>
</dbReference>
<evidence type="ECO:0000256" key="12">
    <source>
        <dbReference type="ARBA" id="ARBA00023277"/>
    </source>
</evidence>
<comment type="similarity">
    <text evidence="4 15">Belongs to the galactose-1-phosphate uridylyltransferase type 1 family.</text>
</comment>